<dbReference type="EMBL" id="RWGX01000004">
    <property type="protein sequence ID" value="RVU88731.1"/>
    <property type="molecule type" value="Genomic_DNA"/>
</dbReference>
<dbReference type="RefSeq" id="WP_127821661.1">
    <property type="nucleotide sequence ID" value="NZ_RWGX02000005.1"/>
</dbReference>
<dbReference type="EMBL" id="RWGX01000005">
    <property type="protein sequence ID" value="RVU87399.1"/>
    <property type="molecule type" value="Genomic_DNA"/>
</dbReference>
<reference evidence="1" key="1">
    <citation type="submission" date="2018-12" db="EMBL/GenBank/DDBJ databases">
        <title>Draft genome sequence of Flaovobacterium columnare BGFS27 isolated from channel catfish in Alabama.</title>
        <authorList>
            <person name="Cai W."/>
            <person name="Arias C."/>
        </authorList>
    </citation>
    <scope>NUCLEOTIDE SEQUENCE [LARGE SCALE GENOMIC DNA]</scope>
    <source>
        <strain evidence="1">BGFS27</strain>
    </source>
</reference>
<organism evidence="1">
    <name type="scientific">Flavobacterium columnare</name>
    <dbReference type="NCBI Taxonomy" id="996"/>
    <lineage>
        <taxon>Bacteria</taxon>
        <taxon>Pseudomonadati</taxon>
        <taxon>Bacteroidota</taxon>
        <taxon>Flavobacteriia</taxon>
        <taxon>Flavobacteriales</taxon>
        <taxon>Flavobacteriaceae</taxon>
        <taxon>Flavobacterium</taxon>
    </lineage>
</organism>
<dbReference type="EMBL" id="RWGX01000003">
    <property type="protein sequence ID" value="RVU88819.1"/>
    <property type="molecule type" value="Genomic_DNA"/>
</dbReference>
<protein>
    <submittedName>
        <fullName evidence="1">Uncharacterized protein</fullName>
    </submittedName>
</protein>
<evidence type="ECO:0000313" key="2">
    <source>
        <dbReference type="EMBL" id="RVU87399.1"/>
    </source>
</evidence>
<name>A0AA94EZF0_9FLAO</name>
<evidence type="ECO:0000313" key="3">
    <source>
        <dbReference type="EMBL" id="RVU88731.1"/>
    </source>
</evidence>
<evidence type="ECO:0000313" key="4">
    <source>
        <dbReference type="EMBL" id="RVU88819.1"/>
    </source>
</evidence>
<proteinExistence type="predicted"/>
<dbReference type="AlphaFoldDB" id="A0AA94EZF0"/>
<gene>
    <name evidence="4" type="ORF">EJB19_01290</name>
    <name evidence="3" type="ORF">EJB19_11420</name>
    <name evidence="2" type="ORF">EJB19_13960</name>
    <name evidence="1" type="ORF">EJB19_14105</name>
</gene>
<comment type="caution">
    <text evidence="1">The sequence shown here is derived from an EMBL/GenBank/DDBJ whole genome shotgun (WGS) entry which is preliminary data.</text>
</comment>
<dbReference type="EMBL" id="RWGX01000006">
    <property type="protein sequence ID" value="RVU86703.1"/>
    <property type="molecule type" value="Genomic_DNA"/>
</dbReference>
<evidence type="ECO:0000313" key="1">
    <source>
        <dbReference type="EMBL" id="RVU86703.1"/>
    </source>
</evidence>
<sequence>MTKPNYIIVDDLDDDAQPKVNLKLWIENHLPEIEKVRQVSAFHLNRINRILKDDRTTNNLHSQK</sequence>
<accession>A0AA94EZF0</accession>